<dbReference type="SUPFAM" id="SSF56281">
    <property type="entry name" value="Metallo-hydrolase/oxidoreductase"/>
    <property type="match status" value="1"/>
</dbReference>
<dbReference type="AlphaFoldDB" id="A0A3S2VP40"/>
<feature type="domain" description="Metallo-beta-lactamase" evidence="1">
    <location>
        <begin position="32"/>
        <end position="218"/>
    </location>
</feature>
<dbReference type="Pfam" id="PF00753">
    <property type="entry name" value="Lactamase_B"/>
    <property type="match status" value="1"/>
</dbReference>
<dbReference type="InterPro" id="IPR001279">
    <property type="entry name" value="Metallo-B-lactamas"/>
</dbReference>
<keyword evidence="3" id="KW-1185">Reference proteome</keyword>
<dbReference type="Gene3D" id="3.60.15.10">
    <property type="entry name" value="Ribonuclease Z/Hydroxyacylglutathione hydrolase-like"/>
    <property type="match status" value="1"/>
</dbReference>
<evidence type="ECO:0000313" key="3">
    <source>
        <dbReference type="Proteomes" id="UP000287447"/>
    </source>
</evidence>
<dbReference type="CDD" id="cd16282">
    <property type="entry name" value="metallo-hydrolase-like_MBL-fold"/>
    <property type="match status" value="1"/>
</dbReference>
<comment type="caution">
    <text evidence="2">The sequence shown here is derived from an EMBL/GenBank/DDBJ whole genome shotgun (WGS) entry which is preliminary data.</text>
</comment>
<evidence type="ECO:0000259" key="1">
    <source>
        <dbReference type="SMART" id="SM00849"/>
    </source>
</evidence>
<name>A0A3S2VP40_9PROT</name>
<dbReference type="InterPro" id="IPR050855">
    <property type="entry name" value="NDM-1-like"/>
</dbReference>
<dbReference type="GO" id="GO:0016787">
    <property type="term" value="F:hydrolase activity"/>
    <property type="evidence" value="ECO:0007669"/>
    <property type="project" value="UniProtKB-KW"/>
</dbReference>
<gene>
    <name evidence="2" type="ORF">EOI86_20370</name>
</gene>
<keyword evidence="2" id="KW-0378">Hydrolase</keyword>
<dbReference type="EMBL" id="SADE01000003">
    <property type="protein sequence ID" value="RVU35175.1"/>
    <property type="molecule type" value="Genomic_DNA"/>
</dbReference>
<dbReference type="OrthoDB" id="420651at2"/>
<organism evidence="2 3">
    <name type="scientific">Hwanghaeella grinnelliae</name>
    <dbReference type="NCBI Taxonomy" id="2500179"/>
    <lineage>
        <taxon>Bacteria</taxon>
        <taxon>Pseudomonadati</taxon>
        <taxon>Pseudomonadota</taxon>
        <taxon>Alphaproteobacteria</taxon>
        <taxon>Rhodospirillales</taxon>
        <taxon>Rhodospirillaceae</taxon>
        <taxon>Hwanghaeella</taxon>
    </lineage>
</organism>
<accession>A0A3S2VP40</accession>
<dbReference type="PANTHER" id="PTHR42951">
    <property type="entry name" value="METALLO-BETA-LACTAMASE DOMAIN-CONTAINING"/>
    <property type="match status" value="1"/>
</dbReference>
<dbReference type="PANTHER" id="PTHR42951:SF20">
    <property type="entry name" value="BETA LACTAMASE"/>
    <property type="match status" value="1"/>
</dbReference>
<evidence type="ECO:0000313" key="2">
    <source>
        <dbReference type="EMBL" id="RVU35175.1"/>
    </source>
</evidence>
<dbReference type="InterPro" id="IPR036866">
    <property type="entry name" value="RibonucZ/Hydroxyglut_hydro"/>
</dbReference>
<dbReference type="Proteomes" id="UP000287447">
    <property type="component" value="Unassembled WGS sequence"/>
</dbReference>
<protein>
    <submittedName>
        <fullName evidence="2">MBL fold metallo-hydrolase</fullName>
    </submittedName>
</protein>
<reference evidence="3" key="1">
    <citation type="submission" date="2019-01" db="EMBL/GenBank/DDBJ databases">
        <title>Gri0909 isolated from a small marine red alga.</title>
        <authorList>
            <person name="Kim J."/>
            <person name="Jeong S.E."/>
            <person name="Jeon C.O."/>
        </authorList>
    </citation>
    <scope>NUCLEOTIDE SEQUENCE [LARGE SCALE GENOMIC DNA]</scope>
    <source>
        <strain evidence="3">Gri0909</strain>
    </source>
</reference>
<dbReference type="SMART" id="SM00849">
    <property type="entry name" value="Lactamase_B"/>
    <property type="match status" value="1"/>
</dbReference>
<sequence>MANFASTADLEEKKITFEEIAENVYAYTAEGDPNSGVIVGDDGVLVMDAQATPIQAQKLIDCIRGVTDKPIKYVVLSHYHAVRVMGASAYGAEAIIASQLTYDNVVERGQQDFDSEVGRFPRLFDQVETVPGLTWPTITFEKKMSLWMGKREVQLLHLGRSHTKGDIVAWIPDCKVCFAGDMVEYGATPYTGDAYLSDWPTTLDNLMALGAEKMIPGRGEALKTADEVKAGVGGTRDFLSDLFETVKKCVADGKDLTATYKETMDIMRPKYGQWVIFDHCMPFDVTRAYQEASGQEHPQIWTADRDREMWLALERDQSAA</sequence>
<dbReference type="RefSeq" id="WP_127767496.1">
    <property type="nucleotide sequence ID" value="NZ_SADE01000003.1"/>
</dbReference>
<proteinExistence type="predicted"/>